<evidence type="ECO:0000256" key="7">
    <source>
        <dbReference type="ARBA" id="ARBA00023136"/>
    </source>
</evidence>
<dbReference type="GO" id="GO:0005789">
    <property type="term" value="C:endoplasmic reticulum membrane"/>
    <property type="evidence" value="ECO:0000318"/>
    <property type="project" value="GO_Central"/>
</dbReference>
<keyword evidence="4 8" id="KW-0812">Transmembrane</keyword>
<evidence type="ECO:0000256" key="8">
    <source>
        <dbReference type="SAM" id="Phobius"/>
    </source>
</evidence>
<feature type="transmembrane region" description="Helical" evidence="8">
    <location>
        <begin position="142"/>
        <end position="160"/>
    </location>
</feature>
<name>A9V662_MONBE</name>
<dbReference type="Pfam" id="PF08449">
    <property type="entry name" value="UAA"/>
    <property type="match status" value="1"/>
</dbReference>
<evidence type="ECO:0000256" key="5">
    <source>
        <dbReference type="ARBA" id="ARBA00022824"/>
    </source>
</evidence>
<proteinExistence type="inferred from homology"/>
<dbReference type="InterPro" id="IPR037185">
    <property type="entry name" value="EmrE-like"/>
</dbReference>
<dbReference type="GO" id="GO:0005460">
    <property type="term" value="F:UDP-glucose transmembrane transporter activity"/>
    <property type="evidence" value="ECO:0000318"/>
    <property type="project" value="GO_Central"/>
</dbReference>
<dbReference type="STRING" id="81824.A9V662"/>
<comment type="similarity">
    <text evidence="2">Belongs to the nucleotide-sugar transporter family. SLC35B subfamily.</text>
</comment>
<dbReference type="KEGG" id="mbr:MONBRDRAFT_38183"/>
<dbReference type="GO" id="GO:0005459">
    <property type="term" value="F:UDP-galactose transmembrane transporter activity"/>
    <property type="evidence" value="ECO:0000318"/>
    <property type="project" value="GO_Central"/>
</dbReference>
<dbReference type="AlphaFoldDB" id="A9V662"/>
<dbReference type="GO" id="GO:0072334">
    <property type="term" value="P:UDP-galactose transmembrane transport"/>
    <property type="evidence" value="ECO:0000318"/>
    <property type="project" value="GO_Central"/>
</dbReference>
<evidence type="ECO:0000256" key="1">
    <source>
        <dbReference type="ARBA" id="ARBA00004477"/>
    </source>
</evidence>
<dbReference type="eggNOG" id="KOG1580">
    <property type="taxonomic scope" value="Eukaryota"/>
</dbReference>
<evidence type="ECO:0000256" key="4">
    <source>
        <dbReference type="ARBA" id="ARBA00022692"/>
    </source>
</evidence>
<feature type="transmembrane region" description="Helical" evidence="8">
    <location>
        <begin position="285"/>
        <end position="313"/>
    </location>
</feature>
<dbReference type="PANTHER" id="PTHR10778:SF10">
    <property type="entry name" value="SOLUTE CARRIER FAMILY 35 MEMBER B1"/>
    <property type="match status" value="1"/>
</dbReference>
<dbReference type="FunCoup" id="A9V662">
    <property type="interactions" value="861"/>
</dbReference>
<evidence type="ECO:0000256" key="3">
    <source>
        <dbReference type="ARBA" id="ARBA00022448"/>
    </source>
</evidence>
<evidence type="ECO:0000256" key="6">
    <source>
        <dbReference type="ARBA" id="ARBA00022989"/>
    </source>
</evidence>
<comment type="subcellular location">
    <subcellularLocation>
        <location evidence="1">Endoplasmic reticulum membrane</location>
        <topology evidence="1">Multi-pass membrane protein</topology>
    </subcellularLocation>
</comment>
<gene>
    <name evidence="9" type="ORF">MONBRDRAFT_38183</name>
</gene>
<evidence type="ECO:0000313" key="9">
    <source>
        <dbReference type="EMBL" id="EDQ86934.1"/>
    </source>
</evidence>
<dbReference type="GO" id="GO:0000139">
    <property type="term" value="C:Golgi membrane"/>
    <property type="evidence" value="ECO:0000318"/>
    <property type="project" value="GO_Central"/>
</dbReference>
<dbReference type="InParanoid" id="A9V662"/>
<keyword evidence="10" id="KW-1185">Reference proteome</keyword>
<keyword evidence="6 8" id="KW-1133">Transmembrane helix</keyword>
<dbReference type="SUPFAM" id="SSF103481">
    <property type="entry name" value="Multidrug resistance efflux transporter EmrE"/>
    <property type="match status" value="2"/>
</dbReference>
<dbReference type="PANTHER" id="PTHR10778">
    <property type="entry name" value="SOLUTE CARRIER FAMILY 35 MEMBER B"/>
    <property type="match status" value="1"/>
</dbReference>
<dbReference type="InterPro" id="IPR013657">
    <property type="entry name" value="SCL35B1-4/HUT1"/>
</dbReference>
<reference evidence="9 10" key="1">
    <citation type="journal article" date="2008" name="Nature">
        <title>The genome of the choanoflagellate Monosiga brevicollis and the origin of metazoans.</title>
        <authorList>
            <consortium name="JGI Sequencing"/>
            <person name="King N."/>
            <person name="Westbrook M.J."/>
            <person name="Young S.L."/>
            <person name="Kuo A."/>
            <person name="Abedin M."/>
            <person name="Chapman J."/>
            <person name="Fairclough S."/>
            <person name="Hellsten U."/>
            <person name="Isogai Y."/>
            <person name="Letunic I."/>
            <person name="Marr M."/>
            <person name="Pincus D."/>
            <person name="Putnam N."/>
            <person name="Rokas A."/>
            <person name="Wright K.J."/>
            <person name="Zuzow R."/>
            <person name="Dirks W."/>
            <person name="Good M."/>
            <person name="Goodstein D."/>
            <person name="Lemons D."/>
            <person name="Li W."/>
            <person name="Lyons J.B."/>
            <person name="Morris A."/>
            <person name="Nichols S."/>
            <person name="Richter D.J."/>
            <person name="Salamov A."/>
            <person name="Bork P."/>
            <person name="Lim W.A."/>
            <person name="Manning G."/>
            <person name="Miller W.T."/>
            <person name="McGinnis W."/>
            <person name="Shapiro H."/>
            <person name="Tjian R."/>
            <person name="Grigoriev I.V."/>
            <person name="Rokhsar D."/>
        </authorList>
    </citation>
    <scope>NUCLEOTIDE SEQUENCE [LARGE SCALE GENOMIC DNA]</scope>
    <source>
        <strain evidence="10">MX1 / ATCC 50154</strain>
    </source>
</reference>
<feature type="transmembrane region" description="Helical" evidence="8">
    <location>
        <begin position="16"/>
        <end position="36"/>
    </location>
</feature>
<dbReference type="OMA" id="CGAIGQV"/>
<feature type="transmembrane region" description="Helical" evidence="8">
    <location>
        <begin position="57"/>
        <end position="79"/>
    </location>
</feature>
<organism evidence="9 10">
    <name type="scientific">Monosiga brevicollis</name>
    <name type="common">Choanoflagellate</name>
    <dbReference type="NCBI Taxonomy" id="81824"/>
    <lineage>
        <taxon>Eukaryota</taxon>
        <taxon>Choanoflagellata</taxon>
        <taxon>Craspedida</taxon>
        <taxon>Salpingoecidae</taxon>
        <taxon>Monosiga</taxon>
    </lineage>
</organism>
<dbReference type="EMBL" id="CH991562">
    <property type="protein sequence ID" value="EDQ86934.1"/>
    <property type="molecule type" value="Genomic_DNA"/>
</dbReference>
<accession>A9V662</accession>
<dbReference type="GeneID" id="5893508"/>
<keyword evidence="3" id="KW-0813">Transport</keyword>
<keyword evidence="5" id="KW-0256">Endoplasmic reticulum</keyword>
<feature type="transmembrane region" description="Helical" evidence="8">
    <location>
        <begin position="172"/>
        <end position="192"/>
    </location>
</feature>
<keyword evidence="7 8" id="KW-0472">Membrane</keyword>
<protein>
    <submittedName>
        <fullName evidence="9">Uncharacterized protein</fullName>
    </submittedName>
</protein>
<dbReference type="RefSeq" id="XP_001748173.1">
    <property type="nucleotide sequence ID" value="XM_001748121.1"/>
</dbReference>
<sequence length="333" mass="36382">MTGGTGGGQAAPAHSLLDLLFCTAGIYASYITYGYLQEGLYEYVSPTGQAFKAMGSATVTLLIVQVLLSGLYALITSIIKKDKPMGLGLDFAVPGLTYIGAMLCSNEALKYVNYPTQVLAKSCKLVPVLLVNVLYYGRRPSMLQYLHVALVTVGIILFRWKAGRDSSESNTTYGLLLLAMSLAMDGITGPAQEWIRDHHKPSNEQFMFYCNLYGLVYLLGGLCFMEDGLNGLLFVVDPQNAPFLGRLIVFCICGTIGQNFIFLTLRKFGSLALTTVTTTRKFFTILFSVVAYGHVLGFSQWIGVLVVFIGLSVDAVEKMQKRSSSAPSSKKRR</sequence>
<evidence type="ECO:0000313" key="10">
    <source>
        <dbReference type="Proteomes" id="UP000001357"/>
    </source>
</evidence>
<evidence type="ECO:0000256" key="2">
    <source>
        <dbReference type="ARBA" id="ARBA00010694"/>
    </source>
</evidence>
<dbReference type="Proteomes" id="UP000001357">
    <property type="component" value="Unassembled WGS sequence"/>
</dbReference>
<feature type="transmembrane region" description="Helical" evidence="8">
    <location>
        <begin position="212"/>
        <end position="236"/>
    </location>
</feature>
<feature type="transmembrane region" description="Helical" evidence="8">
    <location>
        <begin position="243"/>
        <end position="265"/>
    </location>
</feature>